<dbReference type="PROSITE" id="PS00086">
    <property type="entry name" value="CYTOCHROME_P450"/>
    <property type="match status" value="1"/>
</dbReference>
<dbReference type="GO" id="GO:0006805">
    <property type="term" value="P:xenobiotic metabolic process"/>
    <property type="evidence" value="ECO:0007669"/>
    <property type="project" value="TreeGrafter"/>
</dbReference>
<dbReference type="AlphaFoldDB" id="A0AAN7ZBE9"/>
<dbReference type="GO" id="GO:0005506">
    <property type="term" value="F:iron ion binding"/>
    <property type="evidence" value="ECO:0007669"/>
    <property type="project" value="InterPro"/>
</dbReference>
<feature type="binding site" description="axial binding residue" evidence="14">
    <location>
        <position position="438"/>
    </location>
    <ligand>
        <name>heme</name>
        <dbReference type="ChEBI" id="CHEBI:30413"/>
    </ligand>
    <ligandPart>
        <name>Fe</name>
        <dbReference type="ChEBI" id="CHEBI:18248"/>
    </ligandPart>
</feature>
<evidence type="ECO:0000256" key="3">
    <source>
        <dbReference type="ARBA" id="ARBA00004174"/>
    </source>
</evidence>
<comment type="function">
    <text evidence="2">May be involved in the metabolism of insect hormones and in the breakdown of synthetic insecticides.</text>
</comment>
<dbReference type="InterPro" id="IPR050182">
    <property type="entry name" value="Cytochrome_P450_fam2"/>
</dbReference>
<name>A0AAN7ZBE9_9COLE</name>
<dbReference type="Proteomes" id="UP001329430">
    <property type="component" value="Chromosome 8"/>
</dbReference>
<keyword evidence="7 14" id="KW-0479">Metal-binding</keyword>
<evidence type="ECO:0000256" key="13">
    <source>
        <dbReference type="ARBA" id="ARBA00023136"/>
    </source>
</evidence>
<dbReference type="InterPro" id="IPR017972">
    <property type="entry name" value="Cyt_P450_CS"/>
</dbReference>
<evidence type="ECO:0000256" key="9">
    <source>
        <dbReference type="ARBA" id="ARBA00022848"/>
    </source>
</evidence>
<dbReference type="InterPro" id="IPR036396">
    <property type="entry name" value="Cyt_P450_sf"/>
</dbReference>
<dbReference type="GO" id="GO:0005789">
    <property type="term" value="C:endoplasmic reticulum membrane"/>
    <property type="evidence" value="ECO:0007669"/>
    <property type="project" value="UniProtKB-SubCell"/>
</dbReference>
<dbReference type="GO" id="GO:0016712">
    <property type="term" value="F:oxidoreductase activity, acting on paired donors, with incorporation or reduction of molecular oxygen, reduced flavin or flavoprotein as one donor, and incorporation of one atom of oxygen"/>
    <property type="evidence" value="ECO:0007669"/>
    <property type="project" value="TreeGrafter"/>
</dbReference>
<evidence type="ECO:0000256" key="10">
    <source>
        <dbReference type="ARBA" id="ARBA00023002"/>
    </source>
</evidence>
<dbReference type="PRINTS" id="PR00463">
    <property type="entry name" value="EP450I"/>
</dbReference>
<evidence type="ECO:0000256" key="14">
    <source>
        <dbReference type="PIRSR" id="PIRSR602401-1"/>
    </source>
</evidence>
<dbReference type="PANTHER" id="PTHR24300">
    <property type="entry name" value="CYTOCHROME P450 508A4-RELATED"/>
    <property type="match status" value="1"/>
</dbReference>
<reference evidence="17 18" key="1">
    <citation type="journal article" date="2024" name="Insects">
        <title>An Improved Chromosome-Level Genome Assembly of the Firefly Pyrocoelia pectoralis.</title>
        <authorList>
            <person name="Fu X."/>
            <person name="Meyer-Rochow V.B."/>
            <person name="Ballantyne L."/>
            <person name="Zhu X."/>
        </authorList>
    </citation>
    <scope>NUCLEOTIDE SEQUENCE [LARGE SCALE GENOMIC DNA]</scope>
    <source>
        <strain evidence="17">XCY_ONT2</strain>
    </source>
</reference>
<keyword evidence="13" id="KW-0472">Membrane</keyword>
<accession>A0AAN7ZBE9</accession>
<dbReference type="SUPFAM" id="SSF48264">
    <property type="entry name" value="Cytochrome P450"/>
    <property type="match status" value="1"/>
</dbReference>
<gene>
    <name evidence="17" type="ORF">RI129_011436</name>
</gene>
<feature type="chain" id="PRO_5042900946" description="Cytochrome P450" evidence="16">
    <location>
        <begin position="20"/>
        <end position="494"/>
    </location>
</feature>
<dbReference type="EMBL" id="JAVRBK010000008">
    <property type="protein sequence ID" value="KAK5640625.1"/>
    <property type="molecule type" value="Genomic_DNA"/>
</dbReference>
<evidence type="ECO:0008006" key="19">
    <source>
        <dbReference type="Google" id="ProtNLM"/>
    </source>
</evidence>
<keyword evidence="8" id="KW-0256">Endoplasmic reticulum</keyword>
<keyword evidence="9" id="KW-0492">Microsome</keyword>
<evidence type="ECO:0000256" key="15">
    <source>
        <dbReference type="RuleBase" id="RU000461"/>
    </source>
</evidence>
<evidence type="ECO:0000256" key="5">
    <source>
        <dbReference type="ARBA" id="ARBA00010617"/>
    </source>
</evidence>
<evidence type="ECO:0000256" key="6">
    <source>
        <dbReference type="ARBA" id="ARBA00022617"/>
    </source>
</evidence>
<evidence type="ECO:0000256" key="12">
    <source>
        <dbReference type="ARBA" id="ARBA00023033"/>
    </source>
</evidence>
<sequence length="494" mass="55783">MSLTIIFAILLITIGLIHSMRKPRNFPPGPLWIPIIGSSFHFGKAGKAVRGGPHVVLEILSRRWKTNVIGLKFGGQIVVSVSTYSTIKTVLENEAFNARPNNFFAKQRTIGKAPGITFAEGRIWNDQRKFLTRHLRNVGLGKSVLEVNIREELEDVISLIDGKSEAVSIGELVQPAVVSSIWSLIAGERLSRTDSKFQSLLLMLNKRSEAFDMGGGTLSNYPWLRFIAPGRVGFTLIKRLNVQLREILMETIDQHQGTWTLGNDSDLMYSFISHMHEQDEGEKSLDNEQLLMVCLDLFVAGAHSTGGTLDCACLMMLLHPDIQSKAQEVLDKEFSSSHSFTYSDRHKVPYIQAILSEVERLHQVFPIAGSRRALKDVDIEGYTIPKDSTILINLYSVFMSKEVWGDPENFRPERFLNDHGKLIIYDEFVPFSTGRRRCLGEPLARSFLFIFFAQLLRRYRILPMEGKALPSSILRTGIVSLPQPYSARFVQRTN</sequence>
<dbReference type="GO" id="GO:0020037">
    <property type="term" value="F:heme binding"/>
    <property type="evidence" value="ECO:0007669"/>
    <property type="project" value="InterPro"/>
</dbReference>
<dbReference type="GO" id="GO:0008395">
    <property type="term" value="F:steroid hydroxylase activity"/>
    <property type="evidence" value="ECO:0007669"/>
    <property type="project" value="TreeGrafter"/>
</dbReference>
<evidence type="ECO:0000256" key="11">
    <source>
        <dbReference type="ARBA" id="ARBA00023004"/>
    </source>
</evidence>
<dbReference type="PANTHER" id="PTHR24300:SF376">
    <property type="entry name" value="CYTOCHROME P450 15A1"/>
    <property type="match status" value="1"/>
</dbReference>
<evidence type="ECO:0000256" key="1">
    <source>
        <dbReference type="ARBA" id="ARBA00001971"/>
    </source>
</evidence>
<keyword evidence="11 14" id="KW-0408">Iron</keyword>
<keyword evidence="16" id="KW-0732">Signal</keyword>
<evidence type="ECO:0000256" key="4">
    <source>
        <dbReference type="ARBA" id="ARBA00004406"/>
    </source>
</evidence>
<dbReference type="InterPro" id="IPR002401">
    <property type="entry name" value="Cyt_P450_E_grp-I"/>
</dbReference>
<keyword evidence="18" id="KW-1185">Reference proteome</keyword>
<protein>
    <recommendedName>
        <fullName evidence="19">Cytochrome P450</fullName>
    </recommendedName>
</protein>
<comment type="subcellular location">
    <subcellularLocation>
        <location evidence="4">Endoplasmic reticulum membrane</location>
        <topology evidence="4">Peripheral membrane protein</topology>
    </subcellularLocation>
    <subcellularLocation>
        <location evidence="3">Microsome membrane</location>
        <topology evidence="3">Peripheral membrane protein</topology>
    </subcellularLocation>
</comment>
<keyword evidence="10 15" id="KW-0560">Oxidoreductase</keyword>
<keyword evidence="6 14" id="KW-0349">Heme</keyword>
<evidence type="ECO:0000256" key="7">
    <source>
        <dbReference type="ARBA" id="ARBA00022723"/>
    </source>
</evidence>
<evidence type="ECO:0000256" key="2">
    <source>
        <dbReference type="ARBA" id="ARBA00003690"/>
    </source>
</evidence>
<organism evidence="17 18">
    <name type="scientific">Pyrocoelia pectoralis</name>
    <dbReference type="NCBI Taxonomy" id="417401"/>
    <lineage>
        <taxon>Eukaryota</taxon>
        <taxon>Metazoa</taxon>
        <taxon>Ecdysozoa</taxon>
        <taxon>Arthropoda</taxon>
        <taxon>Hexapoda</taxon>
        <taxon>Insecta</taxon>
        <taxon>Pterygota</taxon>
        <taxon>Neoptera</taxon>
        <taxon>Endopterygota</taxon>
        <taxon>Coleoptera</taxon>
        <taxon>Polyphaga</taxon>
        <taxon>Elateriformia</taxon>
        <taxon>Elateroidea</taxon>
        <taxon>Lampyridae</taxon>
        <taxon>Lampyrinae</taxon>
        <taxon>Pyrocoelia</taxon>
    </lineage>
</organism>
<evidence type="ECO:0000256" key="16">
    <source>
        <dbReference type="SAM" id="SignalP"/>
    </source>
</evidence>
<proteinExistence type="inferred from homology"/>
<dbReference type="GO" id="GO:0006082">
    <property type="term" value="P:organic acid metabolic process"/>
    <property type="evidence" value="ECO:0007669"/>
    <property type="project" value="TreeGrafter"/>
</dbReference>
<dbReference type="Gene3D" id="1.10.630.10">
    <property type="entry name" value="Cytochrome P450"/>
    <property type="match status" value="1"/>
</dbReference>
<evidence type="ECO:0000256" key="8">
    <source>
        <dbReference type="ARBA" id="ARBA00022824"/>
    </source>
</evidence>
<comment type="similarity">
    <text evidence="5 15">Belongs to the cytochrome P450 family.</text>
</comment>
<comment type="cofactor">
    <cofactor evidence="1 14">
        <name>heme</name>
        <dbReference type="ChEBI" id="CHEBI:30413"/>
    </cofactor>
</comment>
<dbReference type="FunFam" id="1.10.630.10:FF:000238">
    <property type="entry name" value="Cytochrome P450 2A6"/>
    <property type="match status" value="1"/>
</dbReference>
<keyword evidence="12 15" id="KW-0503">Monooxygenase</keyword>
<dbReference type="PRINTS" id="PR00385">
    <property type="entry name" value="P450"/>
</dbReference>
<dbReference type="Pfam" id="PF00067">
    <property type="entry name" value="p450"/>
    <property type="match status" value="1"/>
</dbReference>
<evidence type="ECO:0000313" key="18">
    <source>
        <dbReference type="Proteomes" id="UP001329430"/>
    </source>
</evidence>
<feature type="signal peptide" evidence="16">
    <location>
        <begin position="1"/>
        <end position="19"/>
    </location>
</feature>
<evidence type="ECO:0000313" key="17">
    <source>
        <dbReference type="EMBL" id="KAK5640625.1"/>
    </source>
</evidence>
<comment type="caution">
    <text evidence="17">The sequence shown here is derived from an EMBL/GenBank/DDBJ whole genome shotgun (WGS) entry which is preliminary data.</text>
</comment>
<dbReference type="InterPro" id="IPR001128">
    <property type="entry name" value="Cyt_P450"/>
</dbReference>